<protein>
    <submittedName>
        <fullName evidence="4">UDP-4-keto-6-deoxy-N-acetylglucosamine4-aminotra nsferase</fullName>
    </submittedName>
</protein>
<dbReference type="GO" id="GO:0000271">
    <property type="term" value="P:polysaccharide biosynthetic process"/>
    <property type="evidence" value="ECO:0007669"/>
    <property type="project" value="TreeGrafter"/>
</dbReference>
<dbReference type="InterPro" id="IPR020026">
    <property type="entry name" value="PseC"/>
</dbReference>
<dbReference type="Gene3D" id="3.90.1150.10">
    <property type="entry name" value="Aspartate Aminotransferase, domain 1"/>
    <property type="match status" value="1"/>
</dbReference>
<dbReference type="Proteomes" id="UP000005096">
    <property type="component" value="Chromosome"/>
</dbReference>
<dbReference type="EMBL" id="CM001022">
    <property type="protein sequence ID" value="EFQ23516.1"/>
    <property type="molecule type" value="Genomic_DNA"/>
</dbReference>
<dbReference type="RefSeq" id="WP_006300711.1">
    <property type="nucleotide sequence ID" value="NZ_CM001022.1"/>
</dbReference>
<dbReference type="STRING" id="584708.Apau_1089"/>
<evidence type="ECO:0000256" key="1">
    <source>
        <dbReference type="PIRSR" id="PIRSR000390-1"/>
    </source>
</evidence>
<evidence type="ECO:0000256" key="3">
    <source>
        <dbReference type="RuleBase" id="RU004508"/>
    </source>
</evidence>
<dbReference type="PIRSF" id="PIRSF000390">
    <property type="entry name" value="PLP_StrS"/>
    <property type="match status" value="1"/>
</dbReference>
<feature type="modified residue" description="N6-(pyridoxal phosphate)lysine" evidence="2">
    <location>
        <position position="183"/>
    </location>
</feature>
<dbReference type="OrthoDB" id="9810913at2"/>
<dbReference type="InterPro" id="IPR015424">
    <property type="entry name" value="PyrdxlP-dep_Trfase"/>
</dbReference>
<evidence type="ECO:0000256" key="2">
    <source>
        <dbReference type="PIRSR" id="PIRSR000390-2"/>
    </source>
</evidence>
<dbReference type="SUPFAM" id="SSF53383">
    <property type="entry name" value="PLP-dependent transferases"/>
    <property type="match status" value="1"/>
</dbReference>
<dbReference type="GO" id="GO:0008483">
    <property type="term" value="F:transaminase activity"/>
    <property type="evidence" value="ECO:0007669"/>
    <property type="project" value="TreeGrafter"/>
</dbReference>
<dbReference type="InterPro" id="IPR015421">
    <property type="entry name" value="PyrdxlP-dep_Trfase_major"/>
</dbReference>
<dbReference type="eggNOG" id="COG0399">
    <property type="taxonomic scope" value="Bacteria"/>
</dbReference>
<dbReference type="InterPro" id="IPR000653">
    <property type="entry name" value="DegT/StrS_aminotransferase"/>
</dbReference>
<feature type="active site" description="Proton acceptor" evidence="1">
    <location>
        <position position="183"/>
    </location>
</feature>
<organism evidence="4 5">
    <name type="scientific">Aminomonas paucivorans DSM 12260</name>
    <dbReference type="NCBI Taxonomy" id="584708"/>
    <lineage>
        <taxon>Bacteria</taxon>
        <taxon>Thermotogati</taxon>
        <taxon>Synergistota</taxon>
        <taxon>Synergistia</taxon>
        <taxon>Synergistales</taxon>
        <taxon>Synergistaceae</taxon>
        <taxon>Aminomonas</taxon>
    </lineage>
</organism>
<dbReference type="InterPro" id="IPR015422">
    <property type="entry name" value="PyrdxlP-dep_Trfase_small"/>
</dbReference>
<dbReference type="HOGENOM" id="CLU_033332_0_3_0"/>
<reference evidence="4 5" key="1">
    <citation type="journal article" date="2010" name="Stand. Genomic Sci.">
        <title>Non-contiguous finished genome sequence of Aminomonas paucivorans type strain (GLU-3).</title>
        <authorList>
            <person name="Pitluck S."/>
            <person name="Yasawong M."/>
            <person name="Held B."/>
            <person name="Lapidus A."/>
            <person name="Nolan M."/>
            <person name="Copeland A."/>
            <person name="Lucas S."/>
            <person name="Del Rio T.G."/>
            <person name="Tice H."/>
            <person name="Cheng J.F."/>
            <person name="Chertkov O."/>
            <person name="Goodwin L."/>
            <person name="Tapia R."/>
            <person name="Han C."/>
            <person name="Liolios K."/>
            <person name="Ivanova N."/>
            <person name="Mavromatis K."/>
            <person name="Ovchinnikova G."/>
            <person name="Pati A."/>
            <person name="Chen A."/>
            <person name="Palaniappan K."/>
            <person name="Land M."/>
            <person name="Hauser L."/>
            <person name="Chang Y.J."/>
            <person name="Jeffries C.D."/>
            <person name="Pukall R."/>
            <person name="Spring S."/>
            <person name="Rohde M."/>
            <person name="Sikorski J."/>
            <person name="Goker M."/>
            <person name="Woyke T."/>
            <person name="Bristow J."/>
            <person name="Eisen J.A."/>
            <person name="Markowitz V."/>
            <person name="Hugenholtz P."/>
            <person name="Kyrpides N.C."/>
            <person name="Klenk H.P."/>
        </authorList>
    </citation>
    <scope>NUCLEOTIDE SEQUENCE [LARGE SCALE GENOMIC DNA]</scope>
    <source>
        <strain evidence="4 5">DSM 12260</strain>
    </source>
</reference>
<sequence>MNNFIPYGHQWISEEEIRAVTQVLRGDWLTQGPAVEAFEAAVALAAGARHAVAFSSGTAALHGAYFAAGVGPGDEVLTSPLTFVATANAALYLGGEARFADIDPATGCLDPRKVREALSPRTRVIAPVSYAGYPAPMGEFLSLAREVGALVVEDASHALGGTRDGRPVGAEADLTVFSFHPVKHVTTGEGGMVTTDRDDLAARLRRFRSHGIEKAPEALEGPCEGPWYYEMQDLGYNYRLTDLQCALGLGQMGRLEGFVARRRELAARYDEAFGSVPGVQLPPRHPGHAYHLYPLRVEPAWRRALFEGLRRRELGVQVHYIPVPAHPFYRKRYGLALGSFPQAERFYASEISIPLYPALSDPQQDDVIRRIQEGLREAQADRKRMWLKTGG</sequence>
<proteinExistence type="inferred from homology"/>
<dbReference type="Gene3D" id="3.40.640.10">
    <property type="entry name" value="Type I PLP-dependent aspartate aminotransferase-like (Major domain)"/>
    <property type="match status" value="1"/>
</dbReference>
<dbReference type="PANTHER" id="PTHR30244:SF34">
    <property type="entry name" value="DTDP-4-AMINO-4,6-DIDEOXYGALACTOSE TRANSAMINASE"/>
    <property type="match status" value="1"/>
</dbReference>
<dbReference type="NCBIfam" id="TIGR03588">
    <property type="entry name" value="PseC"/>
    <property type="match status" value="1"/>
</dbReference>
<keyword evidence="5" id="KW-1185">Reference proteome</keyword>
<comment type="similarity">
    <text evidence="3">Belongs to the DegT/DnrJ/EryC1 family.</text>
</comment>
<evidence type="ECO:0000313" key="4">
    <source>
        <dbReference type="EMBL" id="EFQ23516.1"/>
    </source>
</evidence>
<dbReference type="CDD" id="cd00616">
    <property type="entry name" value="AHBA_syn"/>
    <property type="match status" value="1"/>
</dbReference>
<dbReference type="PANTHER" id="PTHR30244">
    <property type="entry name" value="TRANSAMINASE"/>
    <property type="match status" value="1"/>
</dbReference>
<evidence type="ECO:0000313" key="5">
    <source>
        <dbReference type="Proteomes" id="UP000005096"/>
    </source>
</evidence>
<keyword evidence="2 3" id="KW-0663">Pyridoxal phosphate</keyword>
<gene>
    <name evidence="4" type="ORF">Apau_1089</name>
</gene>
<name>E3CXF0_9BACT</name>
<dbReference type="GO" id="GO:0030170">
    <property type="term" value="F:pyridoxal phosphate binding"/>
    <property type="evidence" value="ECO:0007669"/>
    <property type="project" value="TreeGrafter"/>
</dbReference>
<accession>E3CXF0</accession>
<dbReference type="Pfam" id="PF01041">
    <property type="entry name" value="DegT_DnrJ_EryC1"/>
    <property type="match status" value="1"/>
</dbReference>
<dbReference type="AlphaFoldDB" id="E3CXF0"/>
<dbReference type="PaxDb" id="584708-Apau_1089"/>